<keyword evidence="2" id="KW-1185">Reference proteome</keyword>
<sequence length="165" mass="17692">MLLCKMPSSEICVEPGPVHEYVCQTQAGRLVPSLGKHSLSEQGYCSFRRVRAARGVQRNLSCSGACPLHTFALLGTWDSHLAVLQTACSRDPLRMLLLTVRPVLACTAFWKDADADPSIAMATTAICRDQSYSSSTNPNARILFICLSASLATPIIPSVSAHGSA</sequence>
<evidence type="ECO:0000313" key="2">
    <source>
        <dbReference type="Proteomes" id="UP000316079"/>
    </source>
</evidence>
<reference evidence="1 2" key="1">
    <citation type="journal article" date="2019" name="Sci. Data">
        <title>Hybrid genome assembly and annotation of Danionella translucida.</title>
        <authorList>
            <person name="Kadobianskyi M."/>
            <person name="Schulze L."/>
            <person name="Schuelke M."/>
            <person name="Judkewitz B."/>
        </authorList>
    </citation>
    <scope>NUCLEOTIDE SEQUENCE [LARGE SCALE GENOMIC DNA]</scope>
    <source>
        <strain evidence="1 2">Bolton</strain>
    </source>
</reference>
<organism evidence="1 2">
    <name type="scientific">Danionella cerebrum</name>
    <dbReference type="NCBI Taxonomy" id="2873325"/>
    <lineage>
        <taxon>Eukaryota</taxon>
        <taxon>Metazoa</taxon>
        <taxon>Chordata</taxon>
        <taxon>Craniata</taxon>
        <taxon>Vertebrata</taxon>
        <taxon>Euteleostomi</taxon>
        <taxon>Actinopterygii</taxon>
        <taxon>Neopterygii</taxon>
        <taxon>Teleostei</taxon>
        <taxon>Ostariophysi</taxon>
        <taxon>Cypriniformes</taxon>
        <taxon>Danionidae</taxon>
        <taxon>Danioninae</taxon>
        <taxon>Danionella</taxon>
    </lineage>
</organism>
<dbReference type="EMBL" id="SRMA01026066">
    <property type="protein sequence ID" value="TRY88132.1"/>
    <property type="molecule type" value="Genomic_DNA"/>
</dbReference>
<dbReference type="Proteomes" id="UP000316079">
    <property type="component" value="Unassembled WGS sequence"/>
</dbReference>
<gene>
    <name evidence="1" type="ORF">DNTS_031508</name>
</gene>
<comment type="caution">
    <text evidence="1">The sequence shown here is derived from an EMBL/GenBank/DDBJ whole genome shotgun (WGS) entry which is preliminary data.</text>
</comment>
<protein>
    <submittedName>
        <fullName evidence="1">Uncharacterized protein</fullName>
    </submittedName>
</protein>
<name>A0A553QDX9_9TELE</name>
<accession>A0A553QDX9</accession>
<proteinExistence type="predicted"/>
<evidence type="ECO:0000313" key="1">
    <source>
        <dbReference type="EMBL" id="TRY88132.1"/>
    </source>
</evidence>
<dbReference type="AlphaFoldDB" id="A0A553QDX9"/>